<sequence length="62" mass="6950">MNEIVIRCGVTEQGEVPLAYEDWGDEAHPPLLLIMGIGAQLLLWPDDFCRALVAQGFRVIRL</sequence>
<dbReference type="SUPFAM" id="SSF53474">
    <property type="entry name" value="alpha/beta-Hydrolases"/>
    <property type="match status" value="1"/>
</dbReference>
<evidence type="ECO:0000313" key="2">
    <source>
        <dbReference type="Proteomes" id="UP000254765"/>
    </source>
</evidence>
<proteinExistence type="predicted"/>
<accession>A0A379ZGM6</accession>
<gene>
    <name evidence="1" type="ORF">NCTC10211_03756</name>
</gene>
<dbReference type="AlphaFoldDB" id="A0A379ZGM6"/>
<dbReference type="Proteomes" id="UP000254765">
    <property type="component" value="Unassembled WGS sequence"/>
</dbReference>
<evidence type="ECO:0000313" key="1">
    <source>
        <dbReference type="EMBL" id="SUI61817.1"/>
    </source>
</evidence>
<dbReference type="Gene3D" id="3.40.50.1820">
    <property type="entry name" value="alpha/beta hydrolase"/>
    <property type="match status" value="1"/>
</dbReference>
<dbReference type="EMBL" id="UGYK01000002">
    <property type="protein sequence ID" value="SUI61817.1"/>
    <property type="molecule type" value="Genomic_DNA"/>
</dbReference>
<organism evidence="1 2">
    <name type="scientific">Serratia marcescens</name>
    <dbReference type="NCBI Taxonomy" id="615"/>
    <lineage>
        <taxon>Bacteria</taxon>
        <taxon>Pseudomonadati</taxon>
        <taxon>Pseudomonadota</taxon>
        <taxon>Gammaproteobacteria</taxon>
        <taxon>Enterobacterales</taxon>
        <taxon>Yersiniaceae</taxon>
        <taxon>Serratia</taxon>
    </lineage>
</organism>
<evidence type="ECO:0008006" key="3">
    <source>
        <dbReference type="Google" id="ProtNLM"/>
    </source>
</evidence>
<dbReference type="InterPro" id="IPR029058">
    <property type="entry name" value="AB_hydrolase_fold"/>
</dbReference>
<name>A0A379ZGM6_SERMA</name>
<reference evidence="1 2" key="1">
    <citation type="submission" date="2018-06" db="EMBL/GenBank/DDBJ databases">
        <authorList>
            <consortium name="Pathogen Informatics"/>
            <person name="Doyle S."/>
        </authorList>
    </citation>
    <scope>NUCLEOTIDE SEQUENCE [LARGE SCALE GENOMIC DNA]</scope>
    <source>
        <strain evidence="1 2">NCTC10211</strain>
    </source>
</reference>
<protein>
    <recommendedName>
        <fullName evidence="3">Alpha/beta hydrolase</fullName>
    </recommendedName>
</protein>